<sequence length="271" mass="30777">MEIERVSTTASSNQRLETILPLVSKNSIDTNAKNSSNSDAKNCIVVSSGTDDTSDLPSIAYDKVPQETRGYLLVHTNGLNQMRVGICDMVVVARIINATLVVPDLDKRSFWQDTSNFSDVFDEDYFITSLADDVKIIRKLSKELMSATRVVKHFRSWSGIDYYEQEIASLWDDYQVIRAAKSDSRLANNNLPPDIQKLRCRACYRALRFSPRIEAMGKLLVDQMRAYGPYIALHLQYEKDMLAFSGCTHDLYIEEANELTAIRFCSTLYIL</sequence>
<dbReference type="EMBL" id="CM042014">
    <property type="protein sequence ID" value="KAI3724095.1"/>
    <property type="molecule type" value="Genomic_DNA"/>
</dbReference>
<reference evidence="1 2" key="2">
    <citation type="journal article" date="2022" name="Mol. Ecol. Resour.">
        <title>The genomes of chicory, endive, great burdock and yacon provide insights into Asteraceae paleo-polyploidization history and plant inulin production.</title>
        <authorList>
            <person name="Fan W."/>
            <person name="Wang S."/>
            <person name="Wang H."/>
            <person name="Wang A."/>
            <person name="Jiang F."/>
            <person name="Liu H."/>
            <person name="Zhao H."/>
            <person name="Xu D."/>
            <person name="Zhang Y."/>
        </authorList>
    </citation>
    <scope>NUCLEOTIDE SEQUENCE [LARGE SCALE GENOMIC DNA]</scope>
    <source>
        <strain evidence="2">cv. Punajuju</strain>
        <tissue evidence="1">Leaves</tissue>
    </source>
</reference>
<reference evidence="2" key="1">
    <citation type="journal article" date="2022" name="Mol. Ecol. Resour.">
        <title>The genomes of chicory, endive, great burdock and yacon provide insights into Asteraceae palaeo-polyploidization history and plant inulin production.</title>
        <authorList>
            <person name="Fan W."/>
            <person name="Wang S."/>
            <person name="Wang H."/>
            <person name="Wang A."/>
            <person name="Jiang F."/>
            <person name="Liu H."/>
            <person name="Zhao H."/>
            <person name="Xu D."/>
            <person name="Zhang Y."/>
        </authorList>
    </citation>
    <scope>NUCLEOTIDE SEQUENCE [LARGE SCALE GENOMIC DNA]</scope>
    <source>
        <strain evidence="2">cv. Punajuju</strain>
    </source>
</reference>
<proteinExistence type="predicted"/>
<gene>
    <name evidence="1" type="ORF">L2E82_35860</name>
</gene>
<accession>A0ACB9BQ05</accession>
<organism evidence="1 2">
    <name type="scientific">Cichorium intybus</name>
    <name type="common">Chicory</name>
    <dbReference type="NCBI Taxonomy" id="13427"/>
    <lineage>
        <taxon>Eukaryota</taxon>
        <taxon>Viridiplantae</taxon>
        <taxon>Streptophyta</taxon>
        <taxon>Embryophyta</taxon>
        <taxon>Tracheophyta</taxon>
        <taxon>Spermatophyta</taxon>
        <taxon>Magnoliopsida</taxon>
        <taxon>eudicotyledons</taxon>
        <taxon>Gunneridae</taxon>
        <taxon>Pentapetalae</taxon>
        <taxon>asterids</taxon>
        <taxon>campanulids</taxon>
        <taxon>Asterales</taxon>
        <taxon>Asteraceae</taxon>
        <taxon>Cichorioideae</taxon>
        <taxon>Cichorieae</taxon>
        <taxon>Cichoriinae</taxon>
        <taxon>Cichorium</taxon>
    </lineage>
</organism>
<name>A0ACB9BQ05_CICIN</name>
<evidence type="ECO:0000313" key="1">
    <source>
        <dbReference type="EMBL" id="KAI3724095.1"/>
    </source>
</evidence>
<dbReference type="Proteomes" id="UP001055811">
    <property type="component" value="Linkage Group LG06"/>
</dbReference>
<protein>
    <submittedName>
        <fullName evidence="1">Uncharacterized protein</fullName>
    </submittedName>
</protein>
<comment type="caution">
    <text evidence="1">The sequence shown here is derived from an EMBL/GenBank/DDBJ whole genome shotgun (WGS) entry which is preliminary data.</text>
</comment>
<evidence type="ECO:0000313" key="2">
    <source>
        <dbReference type="Proteomes" id="UP001055811"/>
    </source>
</evidence>
<keyword evidence="2" id="KW-1185">Reference proteome</keyword>